<proteinExistence type="predicted"/>
<gene>
    <name evidence="2" type="ORF">O1Q84_06685</name>
</gene>
<keyword evidence="1" id="KW-0732">Signal</keyword>
<dbReference type="RefSeq" id="WP_153644856.1">
    <property type="nucleotide sequence ID" value="NZ_CANUIM010000063.1"/>
</dbReference>
<feature type="signal peptide" evidence="1">
    <location>
        <begin position="1"/>
        <end position="20"/>
    </location>
</feature>
<reference evidence="2" key="1">
    <citation type="submission" date="2022-12" db="EMBL/GenBank/DDBJ databases">
        <title>Vibrio parahaemolyticus become highly virulent by producing novel Tc toxins.</title>
        <authorList>
            <person name="Yang F."/>
            <person name="You Y."/>
            <person name="Lai Q."/>
            <person name="Xu L."/>
            <person name="Li F."/>
        </authorList>
    </citation>
    <scope>NUCLEOTIDE SEQUENCE</scope>
    <source>
        <strain evidence="2">Vp-HL-202005</strain>
    </source>
</reference>
<protein>
    <recommendedName>
        <fullName evidence="4">Lipoprotein</fullName>
    </recommendedName>
</protein>
<feature type="chain" id="PRO_5041437196" description="Lipoprotein" evidence="1">
    <location>
        <begin position="21"/>
        <end position="56"/>
    </location>
</feature>
<dbReference type="Proteomes" id="UP001156560">
    <property type="component" value="Chromosome 1"/>
</dbReference>
<evidence type="ECO:0000256" key="1">
    <source>
        <dbReference type="SAM" id="SignalP"/>
    </source>
</evidence>
<accession>A0AA47JIN2</accession>
<evidence type="ECO:0000313" key="3">
    <source>
        <dbReference type="Proteomes" id="UP001156560"/>
    </source>
</evidence>
<dbReference type="AlphaFoldDB" id="A0AA47JIN2"/>
<name>A0AA47JIN2_VIBPH</name>
<organism evidence="2 3">
    <name type="scientific">Vibrio parahaemolyticus</name>
    <dbReference type="NCBI Taxonomy" id="670"/>
    <lineage>
        <taxon>Bacteria</taxon>
        <taxon>Pseudomonadati</taxon>
        <taxon>Pseudomonadota</taxon>
        <taxon>Gammaproteobacteria</taxon>
        <taxon>Vibrionales</taxon>
        <taxon>Vibrionaceae</taxon>
        <taxon>Vibrio</taxon>
    </lineage>
</organism>
<dbReference type="EMBL" id="CP114194">
    <property type="protein sequence ID" value="WAT91502.1"/>
    <property type="molecule type" value="Genomic_DNA"/>
</dbReference>
<sequence length="56" mass="5826">MKTLAVVVFVLLINGCTSVAYVENGAVSGSQCKNTVKIDDSGLRAVSMCSGDSEEK</sequence>
<evidence type="ECO:0000313" key="2">
    <source>
        <dbReference type="EMBL" id="WAT91502.1"/>
    </source>
</evidence>
<evidence type="ECO:0008006" key="4">
    <source>
        <dbReference type="Google" id="ProtNLM"/>
    </source>
</evidence>